<evidence type="ECO:0008006" key="3">
    <source>
        <dbReference type="Google" id="ProtNLM"/>
    </source>
</evidence>
<gene>
    <name evidence="1" type="ORF">GCM10010842_00250</name>
</gene>
<dbReference type="InterPro" id="IPR036390">
    <property type="entry name" value="WH_DNA-bd_sf"/>
</dbReference>
<organism evidence="1 2">
    <name type="scientific">Deinococcus daejeonensis</name>
    <dbReference type="NCBI Taxonomy" id="1007098"/>
    <lineage>
        <taxon>Bacteria</taxon>
        <taxon>Thermotogati</taxon>
        <taxon>Deinococcota</taxon>
        <taxon>Deinococci</taxon>
        <taxon>Deinococcales</taxon>
        <taxon>Deinococcaceae</taxon>
        <taxon>Deinococcus</taxon>
    </lineage>
</organism>
<reference evidence="2" key="1">
    <citation type="journal article" date="2019" name="Int. J. Syst. Evol. Microbiol.">
        <title>The Global Catalogue of Microorganisms (GCM) 10K type strain sequencing project: providing services to taxonomists for standard genome sequencing and annotation.</title>
        <authorList>
            <consortium name="The Broad Institute Genomics Platform"/>
            <consortium name="The Broad Institute Genome Sequencing Center for Infectious Disease"/>
            <person name="Wu L."/>
            <person name="Ma J."/>
        </authorList>
    </citation>
    <scope>NUCLEOTIDE SEQUENCE [LARGE SCALE GENOMIC DNA]</scope>
    <source>
        <strain evidence="2">JCM 16918</strain>
    </source>
</reference>
<comment type="caution">
    <text evidence="1">The sequence shown here is derived from an EMBL/GenBank/DDBJ whole genome shotgun (WGS) entry which is preliminary data.</text>
</comment>
<proteinExistence type="predicted"/>
<sequence length="104" mass="11376">MSRGPGRVQRGILEALERGPLTGCELARTVRAEGDSTRRALRRLEAAGRVACLGFTPGNSKRWCLADELEARASLWPAERAAHLGDVMGARFMRSFRRALVAAL</sequence>
<evidence type="ECO:0000313" key="1">
    <source>
        <dbReference type="EMBL" id="GGN27377.1"/>
    </source>
</evidence>
<dbReference type="Proteomes" id="UP000645517">
    <property type="component" value="Unassembled WGS sequence"/>
</dbReference>
<dbReference type="EMBL" id="BMOR01000001">
    <property type="protein sequence ID" value="GGN27377.1"/>
    <property type="molecule type" value="Genomic_DNA"/>
</dbReference>
<dbReference type="RefSeq" id="WP_119675032.1">
    <property type="nucleotide sequence ID" value="NZ_BMOR01000001.1"/>
</dbReference>
<accession>A0ABQ2IVA6</accession>
<keyword evidence="2" id="KW-1185">Reference proteome</keyword>
<dbReference type="InterPro" id="IPR036388">
    <property type="entry name" value="WH-like_DNA-bd_sf"/>
</dbReference>
<dbReference type="SUPFAM" id="SSF46785">
    <property type="entry name" value="Winged helix' DNA-binding domain"/>
    <property type="match status" value="1"/>
</dbReference>
<evidence type="ECO:0000313" key="2">
    <source>
        <dbReference type="Proteomes" id="UP000645517"/>
    </source>
</evidence>
<dbReference type="Gene3D" id="1.10.10.10">
    <property type="entry name" value="Winged helix-like DNA-binding domain superfamily/Winged helix DNA-binding domain"/>
    <property type="match status" value="1"/>
</dbReference>
<name>A0ABQ2IVA6_9DEIO</name>
<protein>
    <recommendedName>
        <fullName evidence="3">HTH marR-type domain-containing protein</fullName>
    </recommendedName>
</protein>